<reference evidence="1" key="2">
    <citation type="submission" date="2015-06" db="UniProtKB">
        <authorList>
            <consortium name="EnsemblPlants"/>
        </authorList>
    </citation>
    <scope>IDENTIFICATION</scope>
    <source>
        <strain evidence="1">DM1-3 516 R44</strain>
    </source>
</reference>
<dbReference type="AlphaFoldDB" id="M1DAV6"/>
<dbReference type="Proteomes" id="UP000011115">
    <property type="component" value="Unassembled WGS sequence"/>
</dbReference>
<protein>
    <submittedName>
        <fullName evidence="1">Uncharacterized protein</fullName>
    </submittedName>
</protein>
<dbReference type="HOGENOM" id="CLU_2692621_0_0_1"/>
<accession>M1DAV6</accession>
<dbReference type="Gramene" id="PGSC0003DMT400086043">
    <property type="protein sequence ID" value="PGSC0003DMT400086043"/>
    <property type="gene ID" value="PGSC0003DMG400035614"/>
</dbReference>
<sequence length="74" mass="7965">MKVGKIKIVNGGTIIRIGMMGIRIGGSVESVQKVQIGEHQSVTFDENPEVAEGTRRLAEAIRRPTNCLGESVCV</sequence>
<keyword evidence="2" id="KW-1185">Reference proteome</keyword>
<organism evidence="1 2">
    <name type="scientific">Solanum tuberosum</name>
    <name type="common">Potato</name>
    <dbReference type="NCBI Taxonomy" id="4113"/>
    <lineage>
        <taxon>Eukaryota</taxon>
        <taxon>Viridiplantae</taxon>
        <taxon>Streptophyta</taxon>
        <taxon>Embryophyta</taxon>
        <taxon>Tracheophyta</taxon>
        <taxon>Spermatophyta</taxon>
        <taxon>Magnoliopsida</taxon>
        <taxon>eudicotyledons</taxon>
        <taxon>Gunneridae</taxon>
        <taxon>Pentapetalae</taxon>
        <taxon>asterids</taxon>
        <taxon>lamiids</taxon>
        <taxon>Solanales</taxon>
        <taxon>Solanaceae</taxon>
        <taxon>Solanoideae</taxon>
        <taxon>Solaneae</taxon>
        <taxon>Solanum</taxon>
    </lineage>
</organism>
<dbReference type="InParanoid" id="M1DAV6"/>
<reference evidence="2" key="1">
    <citation type="journal article" date="2011" name="Nature">
        <title>Genome sequence and analysis of the tuber crop potato.</title>
        <authorList>
            <consortium name="The Potato Genome Sequencing Consortium"/>
        </authorList>
    </citation>
    <scope>NUCLEOTIDE SEQUENCE [LARGE SCALE GENOMIC DNA]</scope>
    <source>
        <strain evidence="2">cv. DM1-3 516 R44</strain>
    </source>
</reference>
<evidence type="ECO:0000313" key="2">
    <source>
        <dbReference type="Proteomes" id="UP000011115"/>
    </source>
</evidence>
<proteinExistence type="predicted"/>
<name>M1DAV6_SOLTU</name>
<dbReference type="EnsemblPlants" id="PGSC0003DMT400086043">
    <property type="protein sequence ID" value="PGSC0003DMT400086043"/>
    <property type="gene ID" value="PGSC0003DMG400035614"/>
</dbReference>
<evidence type="ECO:0000313" key="1">
    <source>
        <dbReference type="EnsemblPlants" id="PGSC0003DMT400086043"/>
    </source>
</evidence>
<dbReference type="PaxDb" id="4113-PGSC0003DMT400086043"/>